<name>A0A6D2J880_9BRAS</name>
<evidence type="ECO:0000259" key="10">
    <source>
        <dbReference type="Pfam" id="PF04825"/>
    </source>
</evidence>
<comment type="similarity">
    <text evidence="2">Belongs to the rad21 family.</text>
</comment>
<feature type="region of interest" description="Disordered" evidence="8">
    <location>
        <begin position="427"/>
        <end position="603"/>
    </location>
</feature>
<dbReference type="GO" id="GO:0005634">
    <property type="term" value="C:nucleus"/>
    <property type="evidence" value="ECO:0007669"/>
    <property type="project" value="UniProtKB-SubCell"/>
</dbReference>
<evidence type="ECO:0000256" key="7">
    <source>
        <dbReference type="ARBA" id="ARBA00064543"/>
    </source>
</evidence>
<dbReference type="PANTHER" id="PTHR12585:SF55">
    <property type="entry name" value="SISTER CHROMATID COHESION 1 PROTEIN 3"/>
    <property type="match status" value="1"/>
</dbReference>
<dbReference type="Pfam" id="PF04825">
    <property type="entry name" value="Rad21_Rec8_N"/>
    <property type="match status" value="1"/>
</dbReference>
<dbReference type="GO" id="GO:0007062">
    <property type="term" value="P:sister chromatid cohesion"/>
    <property type="evidence" value="ECO:0007669"/>
    <property type="project" value="InterPro"/>
</dbReference>
<dbReference type="GO" id="GO:1990414">
    <property type="term" value="P:replication-born double-strand break repair via sister chromatid exchange"/>
    <property type="evidence" value="ECO:0007669"/>
    <property type="project" value="TreeGrafter"/>
</dbReference>
<sequence>MFYSQTYLGRKAPLGTVWSAAHLQHRLKKSDYTATDIPKIVYHIMFPEVPMALRISSYLLLGVVRIYSKKVDYILHDYNLKRTWLAKALVSSEVDLQEDARQAPVESVTLPQALNLEDFDLEDDDTLDMEFDNNLRCEEDITLTDQIPTGIDPYVAIIFDEDIIPESSPMDVDQSTLPASEYPGETDVEMAYEVEPNNVRGGSNVGLDTETYSPRNETEEILEFQDPRPINLMEELNPNSPGSVPEIEKRRDAAHSLSPVSHQHNIRVEHTEPLDDTLNEKETTFPNIDEEELSSRGHSMFDLRSGSPSFAHSEEEHANFAHSSPQLALQPTPPRPTQPRPRKRKRFDNKAIVLSNKVMKIRLEDASDLLRKRKKLPLSRVGLWRLNNQSKKDQIFSEPLFTGFSNVLRSVFAKDCVASKPYLAVSVSEETLPEPESVSSEPEMNPASPVPQSPVPDTTNDPDSTLHLSPGRQTEDIQDYAVPQSVRAESVAREAQSPQTFNNDDVEIERLRDGGFPNYMMSTPPRSSPYRTNDFTSQRGNSETGEYRTEPSHATNQNDLSGSRNLGIPAIPEMNDQEFYFPDSSGNTPVRSSASQDPDALPERTRAVAQDLKERFLSSPASEYPSGDLSLSKILAGKTRKLAAQMFYETLVLKSRGLIDVQQDQPYSDVALKLMPSLFSKVQL</sequence>
<evidence type="ECO:0000256" key="4">
    <source>
        <dbReference type="ARBA" id="ARBA00022776"/>
    </source>
</evidence>
<dbReference type="PANTHER" id="PTHR12585">
    <property type="entry name" value="SCC1 / RAD21 FAMILY MEMBER"/>
    <property type="match status" value="1"/>
</dbReference>
<keyword evidence="6" id="KW-0539">Nucleus</keyword>
<feature type="compositionally biased region" description="Basic and acidic residues" evidence="8">
    <location>
        <begin position="266"/>
        <end position="283"/>
    </location>
</feature>
<feature type="domain" description="Rad21/Rec8-like protein N-terminal" evidence="10">
    <location>
        <begin position="1"/>
        <end position="102"/>
    </location>
</feature>
<comment type="caution">
    <text evidence="11">The sequence shown here is derived from an EMBL/GenBank/DDBJ whole genome shotgun (WGS) entry which is preliminary data.</text>
</comment>
<dbReference type="GO" id="GO:0007059">
    <property type="term" value="P:chromosome segregation"/>
    <property type="evidence" value="ECO:0007669"/>
    <property type="project" value="UniProtKB-KW"/>
</dbReference>
<dbReference type="InterPro" id="IPR006910">
    <property type="entry name" value="Rad21_Rec8_N"/>
</dbReference>
<feature type="compositionally biased region" description="Polar residues" evidence="8">
    <location>
        <begin position="584"/>
        <end position="596"/>
    </location>
</feature>
<evidence type="ECO:0000256" key="3">
    <source>
        <dbReference type="ARBA" id="ARBA00022618"/>
    </source>
</evidence>
<accession>A0A6D2J880</accession>
<feature type="compositionally biased region" description="Polar residues" evidence="8">
    <location>
        <begin position="455"/>
        <end position="467"/>
    </location>
</feature>
<evidence type="ECO:0000256" key="8">
    <source>
        <dbReference type="SAM" id="MobiDB-lite"/>
    </source>
</evidence>
<keyword evidence="4" id="KW-0131">Cell cycle</keyword>
<dbReference type="FunFam" id="1.10.10.580:FF:000002">
    <property type="entry name" value="Sister chromatid cohesion 1 protein 4"/>
    <property type="match status" value="1"/>
</dbReference>
<keyword evidence="3" id="KW-0132">Cell division</keyword>
<dbReference type="InterPro" id="IPR036390">
    <property type="entry name" value="WH_DNA-bd_sf"/>
</dbReference>
<dbReference type="GO" id="GO:0003682">
    <property type="term" value="F:chromatin binding"/>
    <property type="evidence" value="ECO:0007669"/>
    <property type="project" value="TreeGrafter"/>
</dbReference>
<organism evidence="11 12">
    <name type="scientific">Microthlaspi erraticum</name>
    <dbReference type="NCBI Taxonomy" id="1685480"/>
    <lineage>
        <taxon>Eukaryota</taxon>
        <taxon>Viridiplantae</taxon>
        <taxon>Streptophyta</taxon>
        <taxon>Embryophyta</taxon>
        <taxon>Tracheophyta</taxon>
        <taxon>Spermatophyta</taxon>
        <taxon>Magnoliopsida</taxon>
        <taxon>eudicotyledons</taxon>
        <taxon>Gunneridae</taxon>
        <taxon>Pentapetalae</taxon>
        <taxon>rosids</taxon>
        <taxon>malvids</taxon>
        <taxon>Brassicales</taxon>
        <taxon>Brassicaceae</taxon>
        <taxon>Coluteocarpeae</taxon>
        <taxon>Microthlaspi</taxon>
    </lineage>
</organism>
<gene>
    <name evidence="11" type="ORF">MERR_LOCUS22451</name>
</gene>
<feature type="compositionally biased region" description="Polar residues" evidence="8">
    <location>
        <begin position="552"/>
        <end position="564"/>
    </location>
</feature>
<dbReference type="SUPFAM" id="SSF46785">
    <property type="entry name" value="Winged helix' DNA-binding domain"/>
    <property type="match status" value="1"/>
</dbReference>
<keyword evidence="5" id="KW-0159">Chromosome partition</keyword>
<feature type="compositionally biased region" description="Low complexity" evidence="8">
    <location>
        <begin position="427"/>
        <end position="443"/>
    </location>
</feature>
<dbReference type="GO" id="GO:0051301">
    <property type="term" value="P:cell division"/>
    <property type="evidence" value="ECO:0007669"/>
    <property type="project" value="UniProtKB-KW"/>
</dbReference>
<evidence type="ECO:0000313" key="11">
    <source>
        <dbReference type="EMBL" id="CAA7035216.1"/>
    </source>
</evidence>
<keyword evidence="12" id="KW-1185">Reference proteome</keyword>
<dbReference type="InterPro" id="IPR039781">
    <property type="entry name" value="Rad21/Rec8-like"/>
</dbReference>
<proteinExistence type="inferred from homology"/>
<evidence type="ECO:0000256" key="1">
    <source>
        <dbReference type="ARBA" id="ARBA00004123"/>
    </source>
</evidence>
<dbReference type="OrthoDB" id="10071381at2759"/>
<evidence type="ECO:0000256" key="6">
    <source>
        <dbReference type="ARBA" id="ARBA00023242"/>
    </source>
</evidence>
<evidence type="ECO:0000256" key="5">
    <source>
        <dbReference type="ARBA" id="ARBA00022829"/>
    </source>
</evidence>
<evidence type="ECO:0000256" key="2">
    <source>
        <dbReference type="ARBA" id="ARBA00009870"/>
    </source>
</evidence>
<dbReference type="AlphaFoldDB" id="A0A6D2J880"/>
<dbReference type="Proteomes" id="UP000467841">
    <property type="component" value="Unassembled WGS sequence"/>
</dbReference>
<comment type="subcellular location">
    <subcellularLocation>
        <location evidence="1">Nucleus</location>
    </subcellularLocation>
</comment>
<reference evidence="11" key="1">
    <citation type="submission" date="2020-01" db="EMBL/GenBank/DDBJ databases">
        <authorList>
            <person name="Mishra B."/>
        </authorList>
    </citation>
    <scope>NUCLEOTIDE SEQUENCE [LARGE SCALE GENOMIC DNA]</scope>
</reference>
<evidence type="ECO:0008006" key="13">
    <source>
        <dbReference type="Google" id="ProtNLM"/>
    </source>
</evidence>
<dbReference type="Pfam" id="PF04824">
    <property type="entry name" value="Rad21_Rec8"/>
    <property type="match status" value="1"/>
</dbReference>
<evidence type="ECO:0000259" key="9">
    <source>
        <dbReference type="Pfam" id="PF04824"/>
    </source>
</evidence>
<dbReference type="InterPro" id="IPR023093">
    <property type="entry name" value="ScpA-like_C"/>
</dbReference>
<dbReference type="GO" id="GO:0008278">
    <property type="term" value="C:cohesin complex"/>
    <property type="evidence" value="ECO:0007669"/>
    <property type="project" value="InterPro"/>
</dbReference>
<feature type="compositionally biased region" description="Polar residues" evidence="8">
    <location>
        <begin position="520"/>
        <end position="544"/>
    </location>
</feature>
<comment type="subunit">
    <text evidence="7">Component of the cohesin complex.</text>
</comment>
<feature type="domain" description="Rad21/Rec8-like protein C-terminal eukaryotic" evidence="9">
    <location>
        <begin position="627"/>
        <end position="677"/>
    </location>
</feature>
<protein>
    <recommendedName>
        <fullName evidence="13">Rad21/Rec8-like protein N-terminal domain-containing protein</fullName>
    </recommendedName>
</protein>
<dbReference type="CDD" id="cd21793">
    <property type="entry name" value="Rad21_Rec8_M_AtSYN1-like"/>
    <property type="match status" value="1"/>
</dbReference>
<dbReference type="EMBL" id="CACVBM020001153">
    <property type="protein sequence ID" value="CAA7035216.1"/>
    <property type="molecule type" value="Genomic_DNA"/>
</dbReference>
<dbReference type="InterPro" id="IPR006909">
    <property type="entry name" value="Rad21/Rec8_C_eu"/>
</dbReference>
<dbReference type="Gene3D" id="1.10.10.580">
    <property type="entry name" value="Structural maintenance of chromosome 1. Chain E"/>
    <property type="match status" value="1"/>
</dbReference>
<feature type="region of interest" description="Disordered" evidence="8">
    <location>
        <begin position="227"/>
        <end position="349"/>
    </location>
</feature>
<evidence type="ECO:0000313" key="12">
    <source>
        <dbReference type="Proteomes" id="UP000467841"/>
    </source>
</evidence>
<keyword evidence="4" id="KW-0498">Mitosis</keyword>